<name>A0A1G4QDI1_BORJA</name>
<evidence type="ECO:0000256" key="1">
    <source>
        <dbReference type="SAM" id="SignalP"/>
    </source>
</evidence>
<gene>
    <name evidence="2" type="ORF">SAMN02983004_01069</name>
</gene>
<dbReference type="RefSeq" id="WP_091973823.1">
    <property type="nucleotide sequence ID" value="NZ_CP179483.1"/>
</dbReference>
<evidence type="ECO:0000313" key="2">
    <source>
        <dbReference type="EMBL" id="SCW42572.1"/>
    </source>
</evidence>
<evidence type="ECO:0008006" key="4">
    <source>
        <dbReference type="Google" id="ProtNLM"/>
    </source>
</evidence>
<feature type="chain" id="PRO_5011488645" description="Lipoprotein" evidence="1">
    <location>
        <begin position="24"/>
        <end position="330"/>
    </location>
</feature>
<evidence type="ECO:0000313" key="3">
    <source>
        <dbReference type="Proteomes" id="UP000199262"/>
    </source>
</evidence>
<keyword evidence="1" id="KW-0732">Signal</keyword>
<dbReference type="EMBL" id="FMTE01000014">
    <property type="protein sequence ID" value="SCW42572.1"/>
    <property type="molecule type" value="Genomic_DNA"/>
</dbReference>
<dbReference type="Proteomes" id="UP000199262">
    <property type="component" value="Unassembled WGS sequence"/>
</dbReference>
<protein>
    <recommendedName>
        <fullName evidence="4">Lipoprotein</fullName>
    </recommendedName>
</protein>
<sequence>MKIRNIYQKIVFLTLLIFISACNQDSQNKKDKDKVLNYSEGVDTVYLHSTAKVEVDFHSASLFMDSIDSAHQALYKAGLLESTKFFNYATVKDIRSKNGMTPKPPAPIYYVKKMSNENTFFTIGLRIPGYHGAHLGQLEIVVRAHDLAPQGLLVYRVNHHERDNFSGTYRRRYYRFVDATVENVYGAETSDIKLKNISKYLDTDMSTTTVYSSAIISKHANTVLSALQLEPDNTSEIIKPYFEESVSAVVFLSLGPLLDYRIQEAVLELVRTDYYSKSFKINSYSEMMKQWEELSYLKYIAAHPDQDVRQPGKPSILPQSPMVFMNIVKY</sequence>
<accession>A0A1G4QDI1</accession>
<keyword evidence="3" id="KW-1185">Reference proteome</keyword>
<organism evidence="2 3">
    <name type="scientific">Borreliella japonica</name>
    <name type="common">Borrelia japonica</name>
    <dbReference type="NCBI Taxonomy" id="34095"/>
    <lineage>
        <taxon>Bacteria</taxon>
        <taxon>Pseudomonadati</taxon>
        <taxon>Spirochaetota</taxon>
        <taxon>Spirochaetia</taxon>
        <taxon>Spirochaetales</taxon>
        <taxon>Borreliaceae</taxon>
        <taxon>Borreliella</taxon>
    </lineage>
</organism>
<proteinExistence type="predicted"/>
<feature type="signal peptide" evidence="1">
    <location>
        <begin position="1"/>
        <end position="23"/>
    </location>
</feature>
<reference evidence="3" key="1">
    <citation type="submission" date="2016-10" db="EMBL/GenBank/DDBJ databases">
        <authorList>
            <person name="Varghese N."/>
            <person name="Submissions S."/>
        </authorList>
    </citation>
    <scope>NUCLEOTIDE SEQUENCE [LARGE SCALE GENOMIC DNA]</scope>
    <source>
        <strain evidence="3">ATCC 51557</strain>
    </source>
</reference>
<dbReference type="PROSITE" id="PS51257">
    <property type="entry name" value="PROKAR_LIPOPROTEIN"/>
    <property type="match status" value="1"/>
</dbReference>
<dbReference type="AlphaFoldDB" id="A0A1G4QDI1"/>
<dbReference type="OrthoDB" id="353002at2"/>